<keyword evidence="2" id="KW-1185">Reference proteome</keyword>
<gene>
    <name evidence="1" type="ORF">AC579_2991</name>
</gene>
<dbReference type="Proteomes" id="UP000073492">
    <property type="component" value="Unassembled WGS sequence"/>
</dbReference>
<protein>
    <submittedName>
        <fullName evidence="1">Uncharacterized protein</fullName>
    </submittedName>
</protein>
<evidence type="ECO:0000313" key="2">
    <source>
        <dbReference type="Proteomes" id="UP000073492"/>
    </source>
</evidence>
<sequence>MIRRAPAFGTKQAPINTHGKLGVSVHATHLATKARAVAALVNVAPVGPDAASHVIAGGQ</sequence>
<accession>A0A139I173</accession>
<evidence type="ECO:0000313" key="1">
    <source>
        <dbReference type="EMBL" id="KXT08373.1"/>
    </source>
</evidence>
<reference evidence="1 2" key="1">
    <citation type="submission" date="2015-07" db="EMBL/GenBank/DDBJ databases">
        <title>Comparative genomics of the Sigatoka disease complex on banana suggests a link between parallel evolutionary changes in Pseudocercospora fijiensis and Pseudocercospora eumusae and increased virulence on the banana host.</title>
        <authorList>
            <person name="Chang T.-C."/>
            <person name="Salvucci A."/>
            <person name="Crous P.W."/>
            <person name="Stergiopoulos I."/>
        </authorList>
    </citation>
    <scope>NUCLEOTIDE SEQUENCE [LARGE SCALE GENOMIC DNA]</scope>
    <source>
        <strain evidence="1 2">CBS 116634</strain>
    </source>
</reference>
<proteinExistence type="predicted"/>
<name>A0A139I173_9PEZI</name>
<dbReference type="AlphaFoldDB" id="A0A139I173"/>
<comment type="caution">
    <text evidence="1">The sequence shown here is derived from an EMBL/GenBank/DDBJ whole genome shotgun (WGS) entry which is preliminary data.</text>
</comment>
<dbReference type="EMBL" id="LFZO01000455">
    <property type="protein sequence ID" value="KXT08373.1"/>
    <property type="molecule type" value="Genomic_DNA"/>
</dbReference>
<organism evidence="1 2">
    <name type="scientific">Pseudocercospora musae</name>
    <dbReference type="NCBI Taxonomy" id="113226"/>
    <lineage>
        <taxon>Eukaryota</taxon>
        <taxon>Fungi</taxon>
        <taxon>Dikarya</taxon>
        <taxon>Ascomycota</taxon>
        <taxon>Pezizomycotina</taxon>
        <taxon>Dothideomycetes</taxon>
        <taxon>Dothideomycetidae</taxon>
        <taxon>Mycosphaerellales</taxon>
        <taxon>Mycosphaerellaceae</taxon>
        <taxon>Pseudocercospora</taxon>
    </lineage>
</organism>